<feature type="chain" id="PRO_5022149858" evidence="1">
    <location>
        <begin position="18"/>
        <end position="108"/>
    </location>
</feature>
<dbReference type="EMBL" id="CP033464">
    <property type="protein sequence ID" value="QDX93988.1"/>
    <property type="molecule type" value="Genomic_DNA"/>
</dbReference>
<keyword evidence="1" id="KW-0732">Signal</keyword>
<dbReference type="PROSITE" id="PS51257">
    <property type="entry name" value="PROKAR_LIPOPROTEIN"/>
    <property type="match status" value="1"/>
</dbReference>
<organism evidence="2 3">
    <name type="scientific">Brevibacillus laterosporus</name>
    <name type="common">Bacillus laterosporus</name>
    <dbReference type="NCBI Taxonomy" id="1465"/>
    <lineage>
        <taxon>Bacteria</taxon>
        <taxon>Bacillati</taxon>
        <taxon>Bacillota</taxon>
        <taxon>Bacilli</taxon>
        <taxon>Bacillales</taxon>
        <taxon>Paenibacillaceae</taxon>
        <taxon>Brevibacillus</taxon>
    </lineage>
</organism>
<dbReference type="InterPro" id="IPR018540">
    <property type="entry name" value="Spo0E-like"/>
</dbReference>
<dbReference type="GO" id="GO:0046983">
    <property type="term" value="F:protein dimerization activity"/>
    <property type="evidence" value="ECO:0007669"/>
    <property type="project" value="InterPro"/>
</dbReference>
<dbReference type="Pfam" id="PF09388">
    <property type="entry name" value="SpoOE-like"/>
    <property type="match status" value="1"/>
</dbReference>
<accession>A0A518VAG7</accession>
<dbReference type="InterPro" id="IPR036638">
    <property type="entry name" value="HLH_DNA-bd_sf"/>
</dbReference>
<proteinExistence type="predicted"/>
<evidence type="ECO:0000313" key="2">
    <source>
        <dbReference type="EMBL" id="QDX93988.1"/>
    </source>
</evidence>
<dbReference type="Proteomes" id="UP000319432">
    <property type="component" value="Chromosome"/>
</dbReference>
<name>A0A518VAG7_BRELA</name>
<protein>
    <submittedName>
        <fullName evidence="2">Aspartyl-phosphate phosphatase Spo0E family protein</fullName>
    </submittedName>
</protein>
<evidence type="ECO:0000313" key="3">
    <source>
        <dbReference type="Proteomes" id="UP000319432"/>
    </source>
</evidence>
<gene>
    <name evidence="2" type="ORF">EEL30_17835</name>
</gene>
<dbReference type="SUPFAM" id="SSF140500">
    <property type="entry name" value="BAS1536-like"/>
    <property type="match status" value="1"/>
</dbReference>
<evidence type="ECO:0000256" key="1">
    <source>
        <dbReference type="SAM" id="SignalP"/>
    </source>
</evidence>
<reference evidence="2 3" key="1">
    <citation type="submission" date="2018-11" db="EMBL/GenBank/DDBJ databases">
        <title>Phylogenetic determinants of toxin gene distribution in genomes of Brevibacillus laterosporus.</title>
        <authorList>
            <person name="Glare T.R."/>
            <person name="Durrant A."/>
            <person name="Berry C."/>
            <person name="Palma L."/>
            <person name="Ormskirk M."/>
            <person name="Cox M.O."/>
        </authorList>
    </citation>
    <scope>NUCLEOTIDE SEQUENCE [LARGE SCALE GENOMIC DNA]</scope>
    <source>
        <strain evidence="2 3">1821L</strain>
    </source>
</reference>
<dbReference type="GO" id="GO:0043937">
    <property type="term" value="P:regulation of sporulation"/>
    <property type="evidence" value="ECO:0007669"/>
    <property type="project" value="InterPro"/>
</dbReference>
<dbReference type="Gene3D" id="4.10.280.10">
    <property type="entry name" value="Helix-loop-helix DNA-binding domain"/>
    <property type="match status" value="1"/>
</dbReference>
<dbReference type="AlphaFoldDB" id="A0A518VAG7"/>
<feature type="signal peptide" evidence="1">
    <location>
        <begin position="1"/>
        <end position="17"/>
    </location>
</feature>
<dbReference type="InterPro" id="IPR037208">
    <property type="entry name" value="Spo0E-like_sf"/>
</dbReference>
<keyword evidence="3" id="KW-1185">Reference proteome</keyword>
<sequence>MKKILLVFLFLIGTTLAACSRDDSYQEIYLVKNEGTYETYVGKNHQDIFLLNLALNYSPSLPFDQSEVLRQKLEMLYYKEGSFSSQAVLQMSQQLDEYIVTFQKIQYS</sequence>